<dbReference type="GO" id="GO:0016020">
    <property type="term" value="C:membrane"/>
    <property type="evidence" value="ECO:0007669"/>
    <property type="project" value="TreeGrafter"/>
</dbReference>
<protein>
    <submittedName>
        <fullName evidence="5">Predicted protein</fullName>
    </submittedName>
</protein>
<accession>D2VSV3</accession>
<dbReference type="OrthoDB" id="270970at2759"/>
<reference evidence="5 6" key="1">
    <citation type="journal article" date="2010" name="Cell">
        <title>The genome of Naegleria gruberi illuminates early eukaryotic versatility.</title>
        <authorList>
            <person name="Fritz-Laylin L.K."/>
            <person name="Prochnik S.E."/>
            <person name="Ginger M.L."/>
            <person name="Dacks J.B."/>
            <person name="Carpenter M.L."/>
            <person name="Field M.C."/>
            <person name="Kuo A."/>
            <person name="Paredez A."/>
            <person name="Chapman J."/>
            <person name="Pham J."/>
            <person name="Shu S."/>
            <person name="Neupane R."/>
            <person name="Cipriano M."/>
            <person name="Mancuso J."/>
            <person name="Tu H."/>
            <person name="Salamov A."/>
            <person name="Lindquist E."/>
            <person name="Shapiro H."/>
            <person name="Lucas S."/>
            <person name="Grigoriev I.V."/>
            <person name="Cande W.Z."/>
            <person name="Fulton C."/>
            <person name="Rokhsar D.S."/>
            <person name="Dawson S.C."/>
        </authorList>
    </citation>
    <scope>NUCLEOTIDE SEQUENCE [LARGE SCALE GENOMIC DNA]</scope>
    <source>
        <strain evidence="5 6">NEG-M</strain>
    </source>
</reference>
<keyword evidence="6" id="KW-1185">Reference proteome</keyword>
<dbReference type="InterPro" id="IPR000008">
    <property type="entry name" value="C2_dom"/>
</dbReference>
<dbReference type="EMBL" id="GG738895">
    <property type="protein sequence ID" value="EFC39965.1"/>
    <property type="molecule type" value="Genomic_DNA"/>
</dbReference>
<dbReference type="AlphaFoldDB" id="D2VSV3"/>
<evidence type="ECO:0000256" key="1">
    <source>
        <dbReference type="ARBA" id="ARBA00022723"/>
    </source>
</evidence>
<dbReference type="PANTHER" id="PTHR45911">
    <property type="entry name" value="C2 DOMAIN-CONTAINING PROTEIN"/>
    <property type="match status" value="1"/>
</dbReference>
<dbReference type="SMART" id="SM00239">
    <property type="entry name" value="C2"/>
    <property type="match status" value="1"/>
</dbReference>
<dbReference type="PROSITE" id="PS50004">
    <property type="entry name" value="C2"/>
    <property type="match status" value="1"/>
</dbReference>
<evidence type="ECO:0000313" key="6">
    <source>
        <dbReference type="Proteomes" id="UP000006671"/>
    </source>
</evidence>
<evidence type="ECO:0000313" key="5">
    <source>
        <dbReference type="EMBL" id="EFC39965.1"/>
    </source>
</evidence>
<dbReference type="InParanoid" id="D2VSV3"/>
<dbReference type="KEGG" id="ngr:NAEGRDRAFT_72073"/>
<dbReference type="Proteomes" id="UP000006671">
    <property type="component" value="Unassembled WGS sequence"/>
</dbReference>
<dbReference type="PRINTS" id="PR00360">
    <property type="entry name" value="C2DOMAIN"/>
</dbReference>
<dbReference type="SUPFAM" id="SSF49562">
    <property type="entry name" value="C2 domain (Calcium/lipid-binding domain, CaLB)"/>
    <property type="match status" value="1"/>
</dbReference>
<dbReference type="VEuPathDB" id="AmoebaDB:NAEGRDRAFT_72073"/>
<dbReference type="InterPro" id="IPR035892">
    <property type="entry name" value="C2_domain_sf"/>
</dbReference>
<gene>
    <name evidence="5" type="ORF">NAEGRDRAFT_72073</name>
</gene>
<evidence type="ECO:0000256" key="2">
    <source>
        <dbReference type="ARBA" id="ARBA00022837"/>
    </source>
</evidence>
<feature type="domain" description="C2" evidence="4">
    <location>
        <begin position="1"/>
        <end position="113"/>
    </location>
</feature>
<keyword evidence="1" id="KW-0479">Metal-binding</keyword>
<evidence type="ECO:0000259" key="4">
    <source>
        <dbReference type="PROSITE" id="PS50004"/>
    </source>
</evidence>
<dbReference type="GeneID" id="8850950"/>
<organism evidence="6">
    <name type="scientific">Naegleria gruberi</name>
    <name type="common">Amoeba</name>
    <dbReference type="NCBI Taxonomy" id="5762"/>
    <lineage>
        <taxon>Eukaryota</taxon>
        <taxon>Discoba</taxon>
        <taxon>Heterolobosea</taxon>
        <taxon>Tetramitia</taxon>
        <taxon>Eutetramitia</taxon>
        <taxon>Vahlkampfiidae</taxon>
        <taxon>Naegleria</taxon>
    </lineage>
</organism>
<feature type="compositionally biased region" description="Basic and acidic residues" evidence="3">
    <location>
        <begin position="115"/>
        <end position="126"/>
    </location>
</feature>
<dbReference type="CDD" id="cd00030">
    <property type="entry name" value="C2"/>
    <property type="match status" value="1"/>
</dbReference>
<name>D2VSV3_NAEGR</name>
<dbReference type="GO" id="GO:0005509">
    <property type="term" value="F:calcium ion binding"/>
    <property type="evidence" value="ECO:0007669"/>
    <property type="project" value="TreeGrafter"/>
</dbReference>
<evidence type="ECO:0000256" key="3">
    <source>
        <dbReference type="SAM" id="MobiDB-lite"/>
    </source>
</evidence>
<proteinExistence type="predicted"/>
<feature type="region of interest" description="Disordered" evidence="3">
    <location>
        <begin position="113"/>
        <end position="135"/>
    </location>
</feature>
<dbReference type="PANTHER" id="PTHR45911:SF4">
    <property type="entry name" value="MULTIPLE C2 AND TRANSMEMBRANE DOMAIN-CONTAINING PROTEIN"/>
    <property type="match status" value="1"/>
</dbReference>
<dbReference type="RefSeq" id="XP_002672709.1">
    <property type="nucleotide sequence ID" value="XM_002672663.1"/>
</dbReference>
<sequence>MVLHVTILEITNLDNKHTDPNYTSDPYVVVSIDHKQFANTDDHFRTNIQKDTLNPKYNETFQFEIPKQSTFENIDIVFEVYDWRVIGKNASMGQAQTSLACLRNQFVDCDSSMQSEKKGEEVHEQENSTSRKRKLYKKEPQRLKLELSRNRNAFIEIEMMVDETDRRHY</sequence>
<dbReference type="STRING" id="5762.D2VSV3"/>
<dbReference type="Gene3D" id="2.60.40.150">
    <property type="entry name" value="C2 domain"/>
    <property type="match status" value="1"/>
</dbReference>
<keyword evidence="2" id="KW-0106">Calcium</keyword>
<dbReference type="Pfam" id="PF00168">
    <property type="entry name" value="C2"/>
    <property type="match status" value="1"/>
</dbReference>